<dbReference type="Proteomes" id="UP000185904">
    <property type="component" value="Unassembled WGS sequence"/>
</dbReference>
<dbReference type="GeneID" id="34592157"/>
<gene>
    <name evidence="2" type="ORF">AYO20_08754</name>
</gene>
<evidence type="ECO:0000313" key="2">
    <source>
        <dbReference type="EMBL" id="OAL30276.1"/>
    </source>
</evidence>
<dbReference type="Pfam" id="PF06985">
    <property type="entry name" value="HET"/>
    <property type="match status" value="1"/>
</dbReference>
<keyword evidence="3" id="KW-1185">Reference proteome</keyword>
<dbReference type="AlphaFoldDB" id="A0A178CLQ3"/>
<proteinExistence type="predicted"/>
<evidence type="ECO:0000259" key="1">
    <source>
        <dbReference type="Pfam" id="PF06985"/>
    </source>
</evidence>
<feature type="domain" description="Heterokaryon incompatibility" evidence="1">
    <location>
        <begin position="85"/>
        <end position="226"/>
    </location>
</feature>
<dbReference type="PANTHER" id="PTHR24148:SF73">
    <property type="entry name" value="HET DOMAIN PROTEIN (AFU_ORTHOLOGUE AFUA_8G01020)"/>
    <property type="match status" value="1"/>
</dbReference>
<accession>A0A178CLQ3</accession>
<reference evidence="2 3" key="1">
    <citation type="submission" date="2016-03" db="EMBL/GenBank/DDBJ databases">
        <title>The draft genome sequence of Fonsecaea nubica causative agent of cutaneous subcutaneous infection in human host.</title>
        <authorList>
            <person name="Costa F."/>
            <person name="Sybren D.H."/>
            <person name="Raittz R.T."/>
            <person name="Weiss V.A."/>
            <person name="Leao A.C."/>
            <person name="Gomes R."/>
            <person name="De Souza E.M."/>
            <person name="Pedrosa F.O."/>
            <person name="Steffens M.B."/>
            <person name="Bombassaro A."/>
            <person name="Tadra-Sfeir M.Z."/>
            <person name="Moreno L.F."/>
            <person name="Najafzadeh M.J."/>
            <person name="Felipe M.S."/>
            <person name="Teixeira M."/>
            <person name="Sun J."/>
            <person name="Xi L."/>
            <person name="Castro M.A."/>
            <person name="Vicente V.A."/>
        </authorList>
    </citation>
    <scope>NUCLEOTIDE SEQUENCE [LARGE SCALE GENOMIC DNA]</scope>
    <source>
        <strain evidence="2 3">CBS 269.64</strain>
    </source>
</reference>
<dbReference type="PANTHER" id="PTHR24148">
    <property type="entry name" value="ANKYRIN REPEAT DOMAIN-CONTAINING PROTEIN 39 HOMOLOG-RELATED"/>
    <property type="match status" value="1"/>
</dbReference>
<protein>
    <recommendedName>
        <fullName evidence="1">Heterokaryon incompatibility domain-containing protein</fullName>
    </recommendedName>
</protein>
<comment type="caution">
    <text evidence="2">The sequence shown here is derived from an EMBL/GenBank/DDBJ whole genome shotgun (WGS) entry which is preliminary data.</text>
</comment>
<dbReference type="RefSeq" id="XP_022496950.1">
    <property type="nucleotide sequence ID" value="XM_022647030.1"/>
</dbReference>
<dbReference type="InterPro" id="IPR052895">
    <property type="entry name" value="HetReg/Transcr_Mod"/>
</dbReference>
<sequence>MVFKPFKLLTHHGSRPSTSPGLAVQLENDYPYRPLQPRSKQIRLFKLLPSQTIVQEDSDSGTEQLSPKIRGNIVHACLDQQCPEFEALSYEWGPQTPSSTILIDDTPFEIGPNLAAALATLQQSENERLLWIDAVCINQRDSSERGHQVAIMRDIYATCDHVLTWLGPLSSTDLEATLFFDEAAQQPDLVEWMKRTIGLETRKPTWEAIQGLLNKSYWERIWIVQELVCASSIQVLCGHCSLQWQILLAADSFWLNQKLYKPDLSDWLVREAQPETPWYEDLKAFLLPILTLTAVWAPAVIRSQAVPALQFSKKSAGPTYIETSRLARSLRQGQKSLFELMCLHSTSEATDPRDKIWALVGIAADAQIDSLTVDYALSVCKTEMSFVEFMLQTVKSLDFLCFPLRCLPRLSRDAARANDTFFMQMGMGLRPGAHAVKFAAAGNTWPEVRTCSLPEALGVGYSHLKIQGVAVDEIAALLEDLTDLATVDTFPLLRRIPILNRSNIIALAVSSIVAIVRGTVLVLGAAIYIAMFSCLAWVCCGIFAPEWAERWDSTPHDVKHWTSFKSLRFTPTDASFRPPPRESSDWLGERHLIELSVKIQQFLDFALRSSTSSPEVPARNVTREERVSSLYRTLVGNRTLDGTLLPPEWRRMFDVLVYGPAHMPEGFDVDFQERHADQSITGPAEPPAALTRGGASAGEVRSRAYVQPLLEAIRHTLSTAKPFITRKGLLGLTNRGRRGDTVAVLLGCSFLCVLGKPKLKPRKLRKRNHRRHRRPRDYEMYPPPMRAWRENGVVLRGTAYLDGYMEGQAIRELDRGDRTLTDFKLI</sequence>
<dbReference type="InterPro" id="IPR010730">
    <property type="entry name" value="HET"/>
</dbReference>
<dbReference type="OrthoDB" id="2157530at2759"/>
<name>A0A178CLQ3_9EURO</name>
<dbReference type="EMBL" id="LVCJ01000073">
    <property type="protein sequence ID" value="OAL30276.1"/>
    <property type="molecule type" value="Genomic_DNA"/>
</dbReference>
<organism evidence="2 3">
    <name type="scientific">Fonsecaea nubica</name>
    <dbReference type="NCBI Taxonomy" id="856822"/>
    <lineage>
        <taxon>Eukaryota</taxon>
        <taxon>Fungi</taxon>
        <taxon>Dikarya</taxon>
        <taxon>Ascomycota</taxon>
        <taxon>Pezizomycotina</taxon>
        <taxon>Eurotiomycetes</taxon>
        <taxon>Chaetothyriomycetidae</taxon>
        <taxon>Chaetothyriales</taxon>
        <taxon>Herpotrichiellaceae</taxon>
        <taxon>Fonsecaea</taxon>
    </lineage>
</organism>
<evidence type="ECO:0000313" key="3">
    <source>
        <dbReference type="Proteomes" id="UP000185904"/>
    </source>
</evidence>